<proteinExistence type="predicted"/>
<keyword evidence="1" id="KW-1133">Transmembrane helix</keyword>
<accession>A0ABX5SUJ4</accession>
<gene>
    <name evidence="2" type="ORF">E4K62_14860</name>
</gene>
<evidence type="ECO:0000313" key="3">
    <source>
        <dbReference type="Proteomes" id="UP000295748"/>
    </source>
</evidence>
<keyword evidence="1" id="KW-0812">Transmembrane</keyword>
<evidence type="ECO:0000256" key="1">
    <source>
        <dbReference type="SAM" id="Phobius"/>
    </source>
</evidence>
<feature type="transmembrane region" description="Helical" evidence="1">
    <location>
        <begin position="100"/>
        <end position="124"/>
    </location>
</feature>
<name>A0ABX5SUJ4_9MICO</name>
<keyword evidence="3" id="KW-1185">Reference proteome</keyword>
<dbReference type="Pfam" id="PF19779">
    <property type="entry name" value="DUF6264"/>
    <property type="match status" value="1"/>
</dbReference>
<feature type="transmembrane region" description="Helical" evidence="1">
    <location>
        <begin position="25"/>
        <end position="50"/>
    </location>
</feature>
<evidence type="ECO:0008006" key="4">
    <source>
        <dbReference type="Google" id="ProtNLM"/>
    </source>
</evidence>
<feature type="transmembrane region" description="Helical" evidence="1">
    <location>
        <begin position="70"/>
        <end position="93"/>
    </location>
</feature>
<sequence>MSYAPPPDSTAAPPRTARPVRVWDIVLTVVLLILLAIFAALASYFGLFLAMASDGCFDDNCNDGLLTFGVWFAAISPWVTLLLGLVGAVILLVVRRVAFWVPLVSAALMVLTFFVAVAIVGAAVGA</sequence>
<protein>
    <recommendedName>
        <fullName evidence="4">Integral membrane protein</fullName>
    </recommendedName>
</protein>
<dbReference type="InterPro" id="IPR046231">
    <property type="entry name" value="DUF6264"/>
</dbReference>
<evidence type="ECO:0000313" key="2">
    <source>
        <dbReference type="EMBL" id="QBR89850.1"/>
    </source>
</evidence>
<dbReference type="Proteomes" id="UP000295748">
    <property type="component" value="Chromosome"/>
</dbReference>
<reference evidence="2 3" key="1">
    <citation type="submission" date="2019-03" db="EMBL/GenBank/DDBJ databases">
        <authorList>
            <person name="Dong K."/>
        </authorList>
    </citation>
    <scope>NUCLEOTIDE SEQUENCE [LARGE SCALE GENOMIC DNA]</scope>
    <source>
        <strain evidence="3">dk512</strain>
    </source>
</reference>
<organism evidence="2 3">
    <name type="scientific">Microbacterium wangchenii</name>
    <dbReference type="NCBI Taxonomy" id="2541726"/>
    <lineage>
        <taxon>Bacteria</taxon>
        <taxon>Bacillati</taxon>
        <taxon>Actinomycetota</taxon>
        <taxon>Actinomycetes</taxon>
        <taxon>Micrococcales</taxon>
        <taxon>Microbacteriaceae</taxon>
        <taxon>Microbacterium</taxon>
    </lineage>
</organism>
<keyword evidence="1" id="KW-0472">Membrane</keyword>
<dbReference type="EMBL" id="CP038266">
    <property type="protein sequence ID" value="QBR89850.1"/>
    <property type="molecule type" value="Genomic_DNA"/>
</dbReference>